<evidence type="ECO:0000256" key="3">
    <source>
        <dbReference type="ARBA" id="ARBA00022692"/>
    </source>
</evidence>
<dbReference type="PANTHER" id="PTHR19444">
    <property type="entry name" value="UNC-93 RELATED"/>
    <property type="match status" value="1"/>
</dbReference>
<feature type="transmembrane region" description="Helical" evidence="8">
    <location>
        <begin position="345"/>
        <end position="364"/>
    </location>
</feature>
<name>A0ABP0FNX7_CLALP</name>
<dbReference type="InterPro" id="IPR036259">
    <property type="entry name" value="MFS_trans_sf"/>
</dbReference>
<feature type="transmembrane region" description="Helical" evidence="8">
    <location>
        <begin position="7"/>
        <end position="25"/>
    </location>
</feature>
<comment type="subcellular location">
    <subcellularLocation>
        <location evidence="1">Membrane</location>
        <topology evidence="1">Multi-pass membrane protein</topology>
    </subcellularLocation>
</comment>
<comment type="caution">
    <text evidence="9">The sequence shown here is derived from an EMBL/GenBank/DDBJ whole genome shotgun (WGS) entry which is preliminary data.</text>
</comment>
<accession>A0ABP0FNX7</accession>
<feature type="transmembrane region" description="Helical" evidence="8">
    <location>
        <begin position="68"/>
        <end position="92"/>
    </location>
</feature>
<feature type="transmembrane region" description="Helical" evidence="8">
    <location>
        <begin position="311"/>
        <end position="329"/>
    </location>
</feature>
<feature type="compositionally biased region" description="Polar residues" evidence="7">
    <location>
        <begin position="265"/>
        <end position="281"/>
    </location>
</feature>
<feature type="transmembrane region" description="Helical" evidence="8">
    <location>
        <begin position="376"/>
        <end position="395"/>
    </location>
</feature>
<evidence type="ECO:0000313" key="10">
    <source>
        <dbReference type="Proteomes" id="UP001642483"/>
    </source>
</evidence>
<evidence type="ECO:0000256" key="4">
    <source>
        <dbReference type="ARBA" id="ARBA00022989"/>
    </source>
</evidence>
<evidence type="ECO:0000256" key="8">
    <source>
        <dbReference type="SAM" id="Phobius"/>
    </source>
</evidence>
<dbReference type="SUPFAM" id="SSF103473">
    <property type="entry name" value="MFS general substrate transporter"/>
    <property type="match status" value="1"/>
</dbReference>
<evidence type="ECO:0000256" key="1">
    <source>
        <dbReference type="ARBA" id="ARBA00004141"/>
    </source>
</evidence>
<keyword evidence="4 8" id="KW-1133">Transmembrane helix</keyword>
<dbReference type="Pfam" id="PF05978">
    <property type="entry name" value="UNC-93"/>
    <property type="match status" value="1"/>
</dbReference>
<dbReference type="InterPro" id="IPR010291">
    <property type="entry name" value="Ion_channel_UNC-93"/>
</dbReference>
<dbReference type="EMBL" id="CAWYQH010000079">
    <property type="protein sequence ID" value="CAK8681296.1"/>
    <property type="molecule type" value="Genomic_DNA"/>
</dbReference>
<comment type="similarity">
    <text evidence="2">Belongs to the unc-93 family.</text>
</comment>
<evidence type="ECO:0000256" key="2">
    <source>
        <dbReference type="ARBA" id="ARBA00009172"/>
    </source>
</evidence>
<feature type="transmembrane region" description="Helical" evidence="8">
    <location>
        <begin position="437"/>
        <end position="458"/>
    </location>
</feature>
<keyword evidence="10" id="KW-1185">Reference proteome</keyword>
<reference evidence="9 10" key="1">
    <citation type="submission" date="2024-02" db="EMBL/GenBank/DDBJ databases">
        <authorList>
            <person name="Daric V."/>
            <person name="Darras S."/>
        </authorList>
    </citation>
    <scope>NUCLEOTIDE SEQUENCE [LARGE SCALE GENOMIC DNA]</scope>
</reference>
<proteinExistence type="inferred from homology"/>
<dbReference type="Gene3D" id="1.20.1250.20">
    <property type="entry name" value="MFS general substrate transporter like domains"/>
    <property type="match status" value="1"/>
</dbReference>
<evidence type="ECO:0000256" key="6">
    <source>
        <dbReference type="ARBA" id="ARBA00040854"/>
    </source>
</evidence>
<feature type="transmembrane region" description="Helical" evidence="8">
    <location>
        <begin position="206"/>
        <end position="227"/>
    </location>
</feature>
<sequence length="509" mass="56167">MCLEKHFLIYLAAIFLTAVGVSGVFPLVTSLNIEEAAVTASIAIGYALSIISTLIAPSIEVVFGVKTLIVAAPVLFLMFVLGNIYAASYTLIPAGLFNGIAEGWFWGVGTYVATNFAILASRSDSSNYSERRSRYIGFFFAAAQSAVIASSGISFLFLFVDKTLSGKGNFTRNQDFSFCGANDCQDPNITLANIDQYTPAYPATRYSLIGFLALLEVIAIVLQVVYLPKNINQCMNQLESPIPEGGDRRQSDIIEPCRTLEGASLESQSPSDLQQPASSDQAQKKDPLNPLHVLKTSLKCTFELLLKPKHLLVMLLPIYDGLLIGFFYAEVTRGFVSCALGVDKVGIATILFGGSDALTSCLVGKFAGKYGRNIPYIFAFFVDIGNYTACLHWKITEENSWAIYILSFSFGLTDGVWQTLSNEMYGSYFEKDAKYAYVLWTLMVQLGLLIQFSISKALCVWQKIYLQMAVLSVGFFLYGISWNFYVWRRRQLKTKDCDVVVVTATGEKD</sequence>
<evidence type="ECO:0000313" key="9">
    <source>
        <dbReference type="EMBL" id="CAK8681296.1"/>
    </source>
</evidence>
<feature type="transmembrane region" description="Helical" evidence="8">
    <location>
        <begin position="401"/>
        <end position="417"/>
    </location>
</feature>
<gene>
    <name evidence="9" type="ORF">CVLEPA_LOCUS11512</name>
</gene>
<keyword evidence="5 8" id="KW-0472">Membrane</keyword>
<protein>
    <recommendedName>
        <fullName evidence="6">Protein unc-93 homolog A</fullName>
    </recommendedName>
</protein>
<dbReference type="InterPro" id="IPR051951">
    <property type="entry name" value="UNC-93_regulatory"/>
</dbReference>
<feature type="transmembrane region" description="Helical" evidence="8">
    <location>
        <begin position="135"/>
        <end position="160"/>
    </location>
</feature>
<evidence type="ECO:0000256" key="7">
    <source>
        <dbReference type="SAM" id="MobiDB-lite"/>
    </source>
</evidence>
<evidence type="ECO:0000256" key="5">
    <source>
        <dbReference type="ARBA" id="ARBA00023136"/>
    </source>
</evidence>
<feature type="transmembrane region" description="Helical" evidence="8">
    <location>
        <begin position="37"/>
        <end position="56"/>
    </location>
</feature>
<organism evidence="9 10">
    <name type="scientific">Clavelina lepadiformis</name>
    <name type="common">Light-bulb sea squirt</name>
    <name type="synonym">Ascidia lepadiformis</name>
    <dbReference type="NCBI Taxonomy" id="159417"/>
    <lineage>
        <taxon>Eukaryota</taxon>
        <taxon>Metazoa</taxon>
        <taxon>Chordata</taxon>
        <taxon>Tunicata</taxon>
        <taxon>Ascidiacea</taxon>
        <taxon>Aplousobranchia</taxon>
        <taxon>Clavelinidae</taxon>
        <taxon>Clavelina</taxon>
    </lineage>
</organism>
<dbReference type="PANTHER" id="PTHR19444:SF13">
    <property type="entry name" value="PROTEIN UNC-93 HOMOLOG A"/>
    <property type="match status" value="1"/>
</dbReference>
<keyword evidence="3 8" id="KW-0812">Transmembrane</keyword>
<feature type="region of interest" description="Disordered" evidence="7">
    <location>
        <begin position="264"/>
        <end position="285"/>
    </location>
</feature>
<dbReference type="Proteomes" id="UP001642483">
    <property type="component" value="Unassembled WGS sequence"/>
</dbReference>
<feature type="transmembrane region" description="Helical" evidence="8">
    <location>
        <begin position="464"/>
        <end position="485"/>
    </location>
</feature>
<feature type="transmembrane region" description="Helical" evidence="8">
    <location>
        <begin position="104"/>
        <end position="123"/>
    </location>
</feature>